<dbReference type="AlphaFoldDB" id="A0A6N9HNV0"/>
<protein>
    <submittedName>
        <fullName evidence="2">DUF1911 domain-containing protein</fullName>
    </submittedName>
</protein>
<dbReference type="EMBL" id="WWCJ01000017">
    <property type="protein sequence ID" value="MYN04492.1"/>
    <property type="molecule type" value="Genomic_DNA"/>
</dbReference>
<feature type="domain" description="PoNi C-terminal" evidence="1">
    <location>
        <begin position="149"/>
        <end position="257"/>
    </location>
</feature>
<gene>
    <name evidence="2" type="ORF">GTP41_20580</name>
</gene>
<dbReference type="RefSeq" id="WP_161027454.1">
    <property type="nucleotide sequence ID" value="NZ_WWCJ01000017.1"/>
</dbReference>
<accession>A0A6N9HNV0</accession>
<sequence>MEHRIFCKVRRQPFIDEQCYQATLKWFDEDSGLVAQKLAEPSDDPRDNVAILKAFALQCWDTLRLRYTAGESLPELASYLTTVVEAYERVVAKLEEVPADLYYPPFVFDDMIDNYVDYVSMLAAATLLHREDLIPRIYALIEDTDYDESDAVIESLLAFFLPDRPKVESWYWKAYTPLLTAINDTTPQDQAKGMEKYVKGWYKSMKGVAHFWGKHEQIEPDFTPYFGYWAMCAAAFTYLYDLDDSTYRNEMVYPKDMVDYARSMPRSPVKLEGGLEILRALGGQACPMSGYWLSPAKPDSARHFKTGEVMPVFDSGYGLTIWQLEKPDAPLA</sequence>
<proteinExistence type="predicted"/>
<keyword evidence="3" id="KW-1185">Reference proteome</keyword>
<comment type="caution">
    <text evidence="2">The sequence shown here is derived from an EMBL/GenBank/DDBJ whole genome shotgun (WGS) entry which is preliminary data.</text>
</comment>
<dbReference type="SUPFAM" id="SSF140731">
    <property type="entry name" value="PA2201 C-terminal domain-like"/>
    <property type="match status" value="1"/>
</dbReference>
<evidence type="ECO:0000313" key="3">
    <source>
        <dbReference type="Proteomes" id="UP000448575"/>
    </source>
</evidence>
<dbReference type="Proteomes" id="UP000448575">
    <property type="component" value="Unassembled WGS sequence"/>
</dbReference>
<dbReference type="Pfam" id="PF08929">
    <property type="entry name" value="PoNi_C"/>
    <property type="match status" value="1"/>
</dbReference>
<name>A0A6N9HNV0_9BURK</name>
<reference evidence="2 3" key="1">
    <citation type="submission" date="2019-12" db="EMBL/GenBank/DDBJ databases">
        <title>Novel species isolated from a subtropical stream in China.</title>
        <authorList>
            <person name="Lu H."/>
        </authorList>
    </citation>
    <scope>NUCLEOTIDE SEQUENCE [LARGE SCALE GENOMIC DNA]</scope>
    <source>
        <strain evidence="2 3">DS3</strain>
    </source>
</reference>
<organism evidence="2 3">
    <name type="scientific">Pseudoduganella guangdongensis</name>
    <dbReference type="NCBI Taxonomy" id="2692179"/>
    <lineage>
        <taxon>Bacteria</taxon>
        <taxon>Pseudomonadati</taxon>
        <taxon>Pseudomonadota</taxon>
        <taxon>Betaproteobacteria</taxon>
        <taxon>Burkholderiales</taxon>
        <taxon>Oxalobacteraceae</taxon>
        <taxon>Telluria group</taxon>
        <taxon>Pseudoduganella</taxon>
    </lineage>
</organism>
<dbReference type="InterPro" id="IPR028983">
    <property type="entry name" value="PA2201-like_C"/>
</dbReference>
<dbReference type="InterPro" id="IPR015025">
    <property type="entry name" value="PoNi_C"/>
</dbReference>
<dbReference type="Gene3D" id="1.10.3920.10">
    <property type="entry name" value="PA2201 C-terminal domain-like"/>
    <property type="match status" value="1"/>
</dbReference>
<evidence type="ECO:0000313" key="2">
    <source>
        <dbReference type="EMBL" id="MYN04492.1"/>
    </source>
</evidence>
<evidence type="ECO:0000259" key="1">
    <source>
        <dbReference type="Pfam" id="PF08929"/>
    </source>
</evidence>